<evidence type="ECO:0000256" key="1">
    <source>
        <dbReference type="SAM" id="MobiDB-lite"/>
    </source>
</evidence>
<sequence>MSPANPARTLLLFLRSRNRASPHASCLCRHSLAVLSAARPSPCRQQRCALRRQYPTTFSLHRPCTPSSWAPLASNVSPRYGGGTLPILHPVTLSSHPVLLYQRFRSLPSSNSDTGNNDTATLPRRASVIEY</sequence>
<proteinExistence type="predicted"/>
<gene>
    <name evidence="2" type="ORF">K466DRAFT_405652</name>
</gene>
<feature type="region of interest" description="Disordered" evidence="1">
    <location>
        <begin position="110"/>
        <end position="131"/>
    </location>
</feature>
<protein>
    <submittedName>
        <fullName evidence="2">Uncharacterized protein</fullName>
    </submittedName>
</protein>
<dbReference type="EMBL" id="ML211056">
    <property type="protein sequence ID" value="TFK90068.1"/>
    <property type="molecule type" value="Genomic_DNA"/>
</dbReference>
<evidence type="ECO:0000313" key="2">
    <source>
        <dbReference type="EMBL" id="TFK90068.1"/>
    </source>
</evidence>
<feature type="compositionally biased region" description="Polar residues" evidence="1">
    <location>
        <begin position="110"/>
        <end position="120"/>
    </location>
</feature>
<dbReference type="Proteomes" id="UP000308197">
    <property type="component" value="Unassembled WGS sequence"/>
</dbReference>
<dbReference type="AlphaFoldDB" id="A0A5C3PP81"/>
<evidence type="ECO:0000313" key="3">
    <source>
        <dbReference type="Proteomes" id="UP000308197"/>
    </source>
</evidence>
<keyword evidence="3" id="KW-1185">Reference proteome</keyword>
<accession>A0A5C3PP81</accession>
<name>A0A5C3PP81_9APHY</name>
<dbReference type="InParanoid" id="A0A5C3PP81"/>
<organism evidence="2 3">
    <name type="scientific">Polyporus arcularius HHB13444</name>
    <dbReference type="NCBI Taxonomy" id="1314778"/>
    <lineage>
        <taxon>Eukaryota</taxon>
        <taxon>Fungi</taxon>
        <taxon>Dikarya</taxon>
        <taxon>Basidiomycota</taxon>
        <taxon>Agaricomycotina</taxon>
        <taxon>Agaricomycetes</taxon>
        <taxon>Polyporales</taxon>
        <taxon>Polyporaceae</taxon>
        <taxon>Polyporus</taxon>
    </lineage>
</organism>
<reference evidence="2 3" key="1">
    <citation type="journal article" date="2019" name="Nat. Ecol. Evol.">
        <title>Megaphylogeny resolves global patterns of mushroom evolution.</title>
        <authorList>
            <person name="Varga T."/>
            <person name="Krizsan K."/>
            <person name="Foldi C."/>
            <person name="Dima B."/>
            <person name="Sanchez-Garcia M."/>
            <person name="Sanchez-Ramirez S."/>
            <person name="Szollosi G.J."/>
            <person name="Szarkandi J.G."/>
            <person name="Papp V."/>
            <person name="Albert L."/>
            <person name="Andreopoulos W."/>
            <person name="Angelini C."/>
            <person name="Antonin V."/>
            <person name="Barry K.W."/>
            <person name="Bougher N.L."/>
            <person name="Buchanan P."/>
            <person name="Buyck B."/>
            <person name="Bense V."/>
            <person name="Catcheside P."/>
            <person name="Chovatia M."/>
            <person name="Cooper J."/>
            <person name="Damon W."/>
            <person name="Desjardin D."/>
            <person name="Finy P."/>
            <person name="Geml J."/>
            <person name="Haridas S."/>
            <person name="Hughes K."/>
            <person name="Justo A."/>
            <person name="Karasinski D."/>
            <person name="Kautmanova I."/>
            <person name="Kiss B."/>
            <person name="Kocsube S."/>
            <person name="Kotiranta H."/>
            <person name="LaButti K.M."/>
            <person name="Lechner B.E."/>
            <person name="Liimatainen K."/>
            <person name="Lipzen A."/>
            <person name="Lukacs Z."/>
            <person name="Mihaltcheva S."/>
            <person name="Morgado L.N."/>
            <person name="Niskanen T."/>
            <person name="Noordeloos M.E."/>
            <person name="Ohm R.A."/>
            <person name="Ortiz-Santana B."/>
            <person name="Ovrebo C."/>
            <person name="Racz N."/>
            <person name="Riley R."/>
            <person name="Savchenko A."/>
            <person name="Shiryaev A."/>
            <person name="Soop K."/>
            <person name="Spirin V."/>
            <person name="Szebenyi C."/>
            <person name="Tomsovsky M."/>
            <person name="Tulloss R.E."/>
            <person name="Uehling J."/>
            <person name="Grigoriev I.V."/>
            <person name="Vagvolgyi C."/>
            <person name="Papp T."/>
            <person name="Martin F.M."/>
            <person name="Miettinen O."/>
            <person name="Hibbett D.S."/>
            <person name="Nagy L.G."/>
        </authorList>
    </citation>
    <scope>NUCLEOTIDE SEQUENCE [LARGE SCALE GENOMIC DNA]</scope>
    <source>
        <strain evidence="2 3">HHB13444</strain>
    </source>
</reference>